<proteinExistence type="predicted"/>
<dbReference type="PANTHER" id="PTHR34580:SF9">
    <property type="entry name" value="SLL5097 PROTEIN"/>
    <property type="match status" value="1"/>
</dbReference>
<feature type="domain" description="WCX" evidence="2">
    <location>
        <begin position="257"/>
        <end position="330"/>
    </location>
</feature>
<dbReference type="InterPro" id="IPR051534">
    <property type="entry name" value="CBASS_pafABC_assoc_protein"/>
</dbReference>
<dbReference type="InterPro" id="IPR026881">
    <property type="entry name" value="WYL_dom"/>
</dbReference>
<evidence type="ECO:0000259" key="1">
    <source>
        <dbReference type="Pfam" id="PF13280"/>
    </source>
</evidence>
<feature type="domain" description="WYL" evidence="1">
    <location>
        <begin position="157"/>
        <end position="225"/>
    </location>
</feature>
<protein>
    <submittedName>
        <fullName evidence="3">WYL domain-containing protein</fullName>
    </submittedName>
</protein>
<name>A0ABR7MMV2_9BACT</name>
<keyword evidence="4" id="KW-1185">Reference proteome</keyword>
<evidence type="ECO:0000313" key="4">
    <source>
        <dbReference type="Proteomes" id="UP000622017"/>
    </source>
</evidence>
<gene>
    <name evidence="3" type="ORF">H8B15_15900</name>
</gene>
<dbReference type="Pfam" id="PF25583">
    <property type="entry name" value="WCX"/>
    <property type="match status" value="1"/>
</dbReference>
<sequence>MPPTKNALLRYAAIDACLQRTTQQWSFERLRREVAAVLAEHVDSAGGVSVRTLREDLKNMRPGGATGYNAPILFEPERGYYYGEAGYSIFASPVTVHDLPTLQQAVGLLRQLTGLGLSRELGEVVERLELRLSGQAQAVRETICQFEQPTSYQGQEWLGALYVAVQQQQVQRIIYQPFGATQPDELLVHPYLLKQYNGRWFLIGQREGWQTSLSVFALDRIQQLHTDKQTFLPHAGEVNQYFTHLIGVSILPHAELAEVRLRFTKSRLPYVLTKPLHASQTLDKNTDEKVLQVVPTRELVSVLLSYGGDVEVLAPAILREQLAEEAKRMLGYYL</sequence>
<dbReference type="Proteomes" id="UP000622017">
    <property type="component" value="Unassembled WGS sequence"/>
</dbReference>
<dbReference type="PROSITE" id="PS52050">
    <property type="entry name" value="WYL"/>
    <property type="match status" value="1"/>
</dbReference>
<accession>A0ABR7MMV2</accession>
<dbReference type="Pfam" id="PF13280">
    <property type="entry name" value="WYL"/>
    <property type="match status" value="1"/>
</dbReference>
<evidence type="ECO:0000259" key="2">
    <source>
        <dbReference type="Pfam" id="PF25583"/>
    </source>
</evidence>
<dbReference type="EMBL" id="JACSCY010000014">
    <property type="protein sequence ID" value="MBC6612407.1"/>
    <property type="molecule type" value="Genomic_DNA"/>
</dbReference>
<reference evidence="3 4" key="1">
    <citation type="submission" date="2020-08" db="EMBL/GenBank/DDBJ databases">
        <title>Hymenobacter sp.</title>
        <authorList>
            <person name="Kim M.K."/>
        </authorList>
    </citation>
    <scope>NUCLEOTIDE SEQUENCE [LARGE SCALE GENOMIC DNA]</scope>
    <source>
        <strain evidence="3 4">BT507</strain>
    </source>
</reference>
<organism evidence="3 4">
    <name type="scientific">Hymenobacter citatus</name>
    <dbReference type="NCBI Taxonomy" id="2763506"/>
    <lineage>
        <taxon>Bacteria</taxon>
        <taxon>Pseudomonadati</taxon>
        <taxon>Bacteroidota</taxon>
        <taxon>Cytophagia</taxon>
        <taxon>Cytophagales</taxon>
        <taxon>Hymenobacteraceae</taxon>
        <taxon>Hymenobacter</taxon>
    </lineage>
</organism>
<dbReference type="PANTHER" id="PTHR34580">
    <property type="match status" value="1"/>
</dbReference>
<evidence type="ECO:0000313" key="3">
    <source>
        <dbReference type="EMBL" id="MBC6612407.1"/>
    </source>
</evidence>
<dbReference type="RefSeq" id="WP_187320647.1">
    <property type="nucleotide sequence ID" value="NZ_JACSCY010000014.1"/>
</dbReference>
<dbReference type="InterPro" id="IPR057727">
    <property type="entry name" value="WCX_dom"/>
</dbReference>
<comment type="caution">
    <text evidence="3">The sequence shown here is derived from an EMBL/GenBank/DDBJ whole genome shotgun (WGS) entry which is preliminary data.</text>
</comment>